<gene>
    <name evidence="3" type="ORF">SDC9_99544</name>
</gene>
<dbReference type="GO" id="GO:0004803">
    <property type="term" value="F:transposase activity"/>
    <property type="evidence" value="ECO:0007669"/>
    <property type="project" value="InterPro"/>
</dbReference>
<dbReference type="Gene3D" id="3.30.70.1290">
    <property type="entry name" value="Transposase IS200-like"/>
    <property type="match status" value="1"/>
</dbReference>
<dbReference type="Pfam" id="PF01797">
    <property type="entry name" value="Y1_Tnp"/>
    <property type="match status" value="1"/>
</dbReference>
<evidence type="ECO:0000313" key="3">
    <source>
        <dbReference type="EMBL" id="MPM52781.1"/>
    </source>
</evidence>
<feature type="region of interest" description="Disordered" evidence="1">
    <location>
        <begin position="1"/>
        <end position="100"/>
    </location>
</feature>
<dbReference type="InterPro" id="IPR036515">
    <property type="entry name" value="Transposase_17_sf"/>
</dbReference>
<feature type="region of interest" description="Disordered" evidence="1">
    <location>
        <begin position="119"/>
        <end position="145"/>
    </location>
</feature>
<comment type="caution">
    <text evidence="3">The sequence shown here is derived from an EMBL/GenBank/DDBJ whole genome shotgun (WGS) entry which is preliminary data.</text>
</comment>
<name>A0A645AKF7_9ZZZZ</name>
<accession>A0A645AKF7</accession>
<evidence type="ECO:0000256" key="1">
    <source>
        <dbReference type="SAM" id="MobiDB-lite"/>
    </source>
</evidence>
<dbReference type="SUPFAM" id="SSF143422">
    <property type="entry name" value="Transposase IS200-like"/>
    <property type="match status" value="1"/>
</dbReference>
<feature type="compositionally biased region" description="Basic and acidic residues" evidence="1">
    <location>
        <begin position="1"/>
        <end position="11"/>
    </location>
</feature>
<organism evidence="3">
    <name type="scientific">bioreactor metagenome</name>
    <dbReference type="NCBI Taxonomy" id="1076179"/>
    <lineage>
        <taxon>unclassified sequences</taxon>
        <taxon>metagenomes</taxon>
        <taxon>ecological metagenomes</taxon>
    </lineage>
</organism>
<sequence length="305" mass="33803">MPSPDPEEHTPSTHPLNDLDAFEPVVAPVSKTPPGFTPFDASASDPEIPAVPLFNAEQPAPPPFPAEEKAEPSVSAAKTAPLPPLPVQPQNTDLSEESFPDFDFKLPWENEASSVDVPVEAANQPTPPPLQVTQEPDLSTSIPTPPPLAESENLPAWFSDFVSQEPQAEEIQPDELLFRYNFILIPRNPNQFITRPFAEVLNQYLPQVHKENNWEFISISTRPQYLIWSAAFPLSVPVCEVAAEVRSVTNERLFSRFPELLDTHPNANFWAAGYLAISGANSPSNQLVRDYIELTKQVSLRSTSY</sequence>
<evidence type="ECO:0000259" key="2">
    <source>
        <dbReference type="Pfam" id="PF01797"/>
    </source>
</evidence>
<dbReference type="AlphaFoldDB" id="A0A645AKF7"/>
<dbReference type="InterPro" id="IPR002686">
    <property type="entry name" value="Transposase_17"/>
</dbReference>
<feature type="compositionally biased region" description="Polar residues" evidence="1">
    <location>
        <begin position="131"/>
        <end position="142"/>
    </location>
</feature>
<proteinExistence type="predicted"/>
<protein>
    <recommendedName>
        <fullName evidence="2">Transposase IS200-like domain-containing protein</fullName>
    </recommendedName>
</protein>
<reference evidence="3" key="1">
    <citation type="submission" date="2019-08" db="EMBL/GenBank/DDBJ databases">
        <authorList>
            <person name="Kucharzyk K."/>
            <person name="Murdoch R.W."/>
            <person name="Higgins S."/>
            <person name="Loffler F."/>
        </authorList>
    </citation>
    <scope>NUCLEOTIDE SEQUENCE</scope>
</reference>
<dbReference type="GO" id="GO:0003677">
    <property type="term" value="F:DNA binding"/>
    <property type="evidence" value="ECO:0007669"/>
    <property type="project" value="InterPro"/>
</dbReference>
<dbReference type="EMBL" id="VSSQ01014022">
    <property type="protein sequence ID" value="MPM52781.1"/>
    <property type="molecule type" value="Genomic_DNA"/>
</dbReference>
<feature type="domain" description="Transposase IS200-like" evidence="2">
    <location>
        <begin position="179"/>
        <end position="293"/>
    </location>
</feature>
<dbReference type="GO" id="GO:0006313">
    <property type="term" value="P:DNA transposition"/>
    <property type="evidence" value="ECO:0007669"/>
    <property type="project" value="InterPro"/>
</dbReference>